<feature type="region of interest" description="Disordered" evidence="2">
    <location>
        <begin position="446"/>
        <end position="469"/>
    </location>
</feature>
<evidence type="ECO:0000256" key="1">
    <source>
        <dbReference type="RuleBase" id="RU367048"/>
    </source>
</evidence>
<comment type="similarity">
    <text evidence="1">Belongs to the MON1/SAND family.</text>
</comment>
<keyword evidence="4" id="KW-1185">Reference proteome</keyword>
<evidence type="ECO:0000313" key="4">
    <source>
        <dbReference type="Proteomes" id="UP000660262"/>
    </source>
</evidence>
<name>A0A830HT30_9CHLO</name>
<gene>
    <name evidence="3" type="ORF">PPROV_000903500</name>
</gene>
<dbReference type="EMBL" id="BNJQ01000028">
    <property type="protein sequence ID" value="GHP10304.1"/>
    <property type="molecule type" value="Genomic_DNA"/>
</dbReference>
<comment type="function">
    <text evidence="1">Plays an important role in membrane trafficking through the secretory apparatus.</text>
</comment>
<protein>
    <recommendedName>
        <fullName evidence="1">Vacuolar fusion protein MON1 homolog</fullName>
    </recommendedName>
</protein>
<comment type="caution">
    <text evidence="3">The sequence shown here is derived from an EMBL/GenBank/DDBJ whole genome shotgun (WGS) entry which is preliminary data.</text>
</comment>
<dbReference type="AlphaFoldDB" id="A0A830HT30"/>
<evidence type="ECO:0000256" key="2">
    <source>
        <dbReference type="SAM" id="MobiDB-lite"/>
    </source>
</evidence>
<dbReference type="GO" id="GO:0006623">
    <property type="term" value="P:protein targeting to vacuole"/>
    <property type="evidence" value="ECO:0007669"/>
    <property type="project" value="UniProtKB-UniRule"/>
</dbReference>
<accession>A0A830HT30</accession>
<organism evidence="3 4">
    <name type="scientific">Pycnococcus provasolii</name>
    <dbReference type="NCBI Taxonomy" id="41880"/>
    <lineage>
        <taxon>Eukaryota</taxon>
        <taxon>Viridiplantae</taxon>
        <taxon>Chlorophyta</taxon>
        <taxon>Pseudoscourfieldiophyceae</taxon>
        <taxon>Pseudoscourfieldiales</taxon>
        <taxon>Pycnococcaceae</taxon>
        <taxon>Pycnococcus</taxon>
    </lineage>
</organism>
<dbReference type="InterPro" id="IPR004353">
    <property type="entry name" value="Mon1"/>
</dbReference>
<reference evidence="3" key="1">
    <citation type="submission" date="2020-10" db="EMBL/GenBank/DDBJ databases">
        <title>Unveiling of a novel bifunctional photoreceptor, Dualchrome1, isolated from a cosmopolitan green alga.</title>
        <authorList>
            <person name="Suzuki S."/>
            <person name="Kawachi M."/>
        </authorList>
    </citation>
    <scope>NUCLEOTIDE SEQUENCE</scope>
    <source>
        <strain evidence="3">NIES 2893</strain>
    </source>
</reference>
<dbReference type="Proteomes" id="UP000660262">
    <property type="component" value="Unassembled WGS sequence"/>
</dbReference>
<proteinExistence type="inferred from homology"/>
<evidence type="ECO:0000313" key="3">
    <source>
        <dbReference type="EMBL" id="GHP10304.1"/>
    </source>
</evidence>
<dbReference type="PANTHER" id="PTHR13027:SF7">
    <property type="entry name" value="VACUOLAR FUSION PROTEIN MON1 HOMOLOG"/>
    <property type="match status" value="1"/>
</dbReference>
<sequence length="547" mass="57272">MPHDLTSPLLLVVGSLNGKPVFVSGGTDAHTHAPVAGVASALLSSFEQQHEGPISAGGIGGGGGDSSDATPPGALRYARVGDVALAFLKRGVLWYVCAHDASLPLPAHRCLALVHAALLMQLTNQFEVIAARKPTFDVSRTLDGLAPSIDGLWRSTCRDPGWHTGTFAVAPVPSATVRRRLIASLSGARSDAAAERLVAAAPRAPEDAGSIALLRAALLESSGEDDDASLALGLLVDSRTGGVLALAQNPRMCGRGKKLGWHPDDVQLVCHHVAGMRWRLDAETSGVHHEQPTEFRDPLRDHLMPICLPYTLGPNAYAHALVAFLPASGGDGNDVDGGGSHGEGVVLVLVSTDAASFPALRRRRLYVHAALEAPMDGASGLSNAFDELWGRRRGAQATSCLENGMGMYVRPTIDQHLLVSAGDYVGEEAASALMAARRMMKDPIERGANAPSDALRRADPERADGPPGADPMRVVWNVDSKTCALACVGEGFEATIVLPPSTEQATAVALCNRFVAWAKAEERRSLLAPAALSDAGALAPNGAVLWE</sequence>
<dbReference type="PANTHER" id="PTHR13027">
    <property type="entry name" value="SAND PROTEIN-RELATED"/>
    <property type="match status" value="1"/>
</dbReference>
<feature type="compositionally biased region" description="Basic and acidic residues" evidence="2">
    <location>
        <begin position="454"/>
        <end position="464"/>
    </location>
</feature>